<evidence type="ECO:0000313" key="1">
    <source>
        <dbReference type="EMBL" id="MFC6954332.1"/>
    </source>
</evidence>
<dbReference type="RefSeq" id="WP_336351284.1">
    <property type="nucleotide sequence ID" value="NZ_JAZAQL010000003.1"/>
</dbReference>
<comment type="caution">
    <text evidence="1">The sequence shown here is derived from an EMBL/GenBank/DDBJ whole genome shotgun (WGS) entry which is preliminary data.</text>
</comment>
<organism evidence="1 2">
    <name type="scientific">Halorubellus litoreus</name>
    <dbReference type="NCBI Taxonomy" id="755308"/>
    <lineage>
        <taxon>Archaea</taxon>
        <taxon>Methanobacteriati</taxon>
        <taxon>Methanobacteriota</taxon>
        <taxon>Stenosarchaea group</taxon>
        <taxon>Halobacteria</taxon>
        <taxon>Halobacteriales</taxon>
        <taxon>Halorubellaceae</taxon>
        <taxon>Halorubellus</taxon>
    </lineage>
</organism>
<sequence>MTPDPSGDGTDTAENALGAAIEYSRTLDREWPAVAVASIVTFIVQFSVPVPY</sequence>
<name>A0ABD5VMA4_9EURY</name>
<dbReference type="EMBL" id="JBHSXN010000003">
    <property type="protein sequence ID" value="MFC6954332.1"/>
    <property type="molecule type" value="Genomic_DNA"/>
</dbReference>
<evidence type="ECO:0000313" key="2">
    <source>
        <dbReference type="Proteomes" id="UP001596395"/>
    </source>
</evidence>
<gene>
    <name evidence="1" type="ORF">ACFQGB_15825</name>
</gene>
<dbReference type="Proteomes" id="UP001596395">
    <property type="component" value="Unassembled WGS sequence"/>
</dbReference>
<dbReference type="AlphaFoldDB" id="A0ABD5VMA4"/>
<protein>
    <submittedName>
        <fullName evidence="1">Uncharacterized protein</fullName>
    </submittedName>
</protein>
<reference evidence="1 2" key="1">
    <citation type="journal article" date="2019" name="Int. J. Syst. Evol. Microbiol.">
        <title>The Global Catalogue of Microorganisms (GCM) 10K type strain sequencing project: providing services to taxonomists for standard genome sequencing and annotation.</title>
        <authorList>
            <consortium name="The Broad Institute Genomics Platform"/>
            <consortium name="The Broad Institute Genome Sequencing Center for Infectious Disease"/>
            <person name="Wu L."/>
            <person name="Ma J."/>
        </authorList>
    </citation>
    <scope>NUCLEOTIDE SEQUENCE [LARGE SCALE GENOMIC DNA]</scope>
    <source>
        <strain evidence="1 2">GX26</strain>
    </source>
</reference>
<proteinExistence type="predicted"/>
<keyword evidence="2" id="KW-1185">Reference proteome</keyword>
<accession>A0ABD5VMA4</accession>